<evidence type="ECO:0000256" key="2">
    <source>
        <dbReference type="SAM" id="SignalP"/>
    </source>
</evidence>
<dbReference type="AlphaFoldDB" id="A0A6A6PRY7"/>
<reference evidence="3" key="1">
    <citation type="journal article" date="2020" name="Stud. Mycol.">
        <title>101 Dothideomycetes genomes: a test case for predicting lifestyles and emergence of pathogens.</title>
        <authorList>
            <person name="Haridas S."/>
            <person name="Albert R."/>
            <person name="Binder M."/>
            <person name="Bloem J."/>
            <person name="Labutti K."/>
            <person name="Salamov A."/>
            <person name="Andreopoulos B."/>
            <person name="Baker S."/>
            <person name="Barry K."/>
            <person name="Bills G."/>
            <person name="Bluhm B."/>
            <person name="Cannon C."/>
            <person name="Castanera R."/>
            <person name="Culley D."/>
            <person name="Daum C."/>
            <person name="Ezra D."/>
            <person name="Gonzalez J."/>
            <person name="Henrissat B."/>
            <person name="Kuo A."/>
            <person name="Liang C."/>
            <person name="Lipzen A."/>
            <person name="Lutzoni F."/>
            <person name="Magnuson J."/>
            <person name="Mondo S."/>
            <person name="Nolan M."/>
            <person name="Ohm R."/>
            <person name="Pangilinan J."/>
            <person name="Park H.-J."/>
            <person name="Ramirez L."/>
            <person name="Alfaro M."/>
            <person name="Sun H."/>
            <person name="Tritt A."/>
            <person name="Yoshinaga Y."/>
            <person name="Zwiers L.-H."/>
            <person name="Turgeon B."/>
            <person name="Goodwin S."/>
            <person name="Spatafora J."/>
            <person name="Crous P."/>
            <person name="Grigoriev I."/>
        </authorList>
    </citation>
    <scope>NUCLEOTIDE SEQUENCE</scope>
    <source>
        <strain evidence="3">CBS 113389</strain>
    </source>
</reference>
<feature type="region of interest" description="Disordered" evidence="1">
    <location>
        <begin position="115"/>
        <end position="136"/>
    </location>
</feature>
<feature type="signal peptide" evidence="2">
    <location>
        <begin position="1"/>
        <end position="20"/>
    </location>
</feature>
<organism evidence="3 4">
    <name type="scientific">Neohortaea acidophila</name>
    <dbReference type="NCBI Taxonomy" id="245834"/>
    <lineage>
        <taxon>Eukaryota</taxon>
        <taxon>Fungi</taxon>
        <taxon>Dikarya</taxon>
        <taxon>Ascomycota</taxon>
        <taxon>Pezizomycotina</taxon>
        <taxon>Dothideomycetes</taxon>
        <taxon>Dothideomycetidae</taxon>
        <taxon>Mycosphaerellales</taxon>
        <taxon>Teratosphaeriaceae</taxon>
        <taxon>Neohortaea</taxon>
    </lineage>
</organism>
<accession>A0A6A6PRY7</accession>
<proteinExistence type="predicted"/>
<evidence type="ECO:0008006" key="5">
    <source>
        <dbReference type="Google" id="ProtNLM"/>
    </source>
</evidence>
<dbReference type="OrthoDB" id="4160135at2759"/>
<name>A0A6A6PRY7_9PEZI</name>
<evidence type="ECO:0000313" key="4">
    <source>
        <dbReference type="Proteomes" id="UP000799767"/>
    </source>
</evidence>
<sequence length="358" mass="37216">MLSLSQLLCALLALTLCALAAPEHEAPWPATRCYTTIESTTGGLHYTRWGTAWSSTTVRTKTVTKTSTPPGSVTTITSTVTSTHTAPTSTKTATTTTTSTSTTTSIVTTETSTTTTVTTTVPSPFTPVQESIPGASYDASAPLRKRDVEFNHKGSSPKKHSPRNKGFPGPVQCWHYHCSSTTVTVTSTTILPTPTSTTTTTTTSVVTTTPGAVTTVTSSVIITNTHTSTSTTTSTVTNTVTSSTNVSPAQACATNNFANYYNTNYAFFGFNPGPNNDFFVSATATSVAECCMAAVMNPVGQYWDYASGDSCAIETGNNCDAGQMTDTGTGDLGEEGEPPSVVLGNALCGLINSVSVSD</sequence>
<feature type="compositionally biased region" description="Low complexity" evidence="1">
    <location>
        <begin position="115"/>
        <end position="128"/>
    </location>
</feature>
<dbReference type="EMBL" id="MU001636">
    <property type="protein sequence ID" value="KAF2482536.1"/>
    <property type="molecule type" value="Genomic_DNA"/>
</dbReference>
<gene>
    <name evidence="3" type="ORF">BDY17DRAFT_346604</name>
</gene>
<evidence type="ECO:0000313" key="3">
    <source>
        <dbReference type="EMBL" id="KAF2482536.1"/>
    </source>
</evidence>
<evidence type="ECO:0000256" key="1">
    <source>
        <dbReference type="SAM" id="MobiDB-lite"/>
    </source>
</evidence>
<protein>
    <recommendedName>
        <fullName evidence="5">Apple domain-containing protein</fullName>
    </recommendedName>
</protein>
<feature type="chain" id="PRO_5025426189" description="Apple domain-containing protein" evidence="2">
    <location>
        <begin position="21"/>
        <end position="358"/>
    </location>
</feature>
<dbReference type="Proteomes" id="UP000799767">
    <property type="component" value="Unassembled WGS sequence"/>
</dbReference>
<keyword evidence="2" id="KW-0732">Signal</keyword>
<dbReference type="RefSeq" id="XP_033589106.1">
    <property type="nucleotide sequence ID" value="XM_033738109.1"/>
</dbReference>
<dbReference type="GeneID" id="54479111"/>
<keyword evidence="4" id="KW-1185">Reference proteome</keyword>